<dbReference type="InterPro" id="IPR001412">
    <property type="entry name" value="aa-tRNA-synth_I_CS"/>
</dbReference>
<dbReference type="PROSITE" id="PS00178">
    <property type="entry name" value="AA_TRNA_LIGASE_I"/>
    <property type="match status" value="1"/>
</dbReference>
<dbReference type="NCBIfam" id="TIGR00392">
    <property type="entry name" value="ileS"/>
    <property type="match status" value="1"/>
</dbReference>
<dbReference type="InterPro" id="IPR009080">
    <property type="entry name" value="tRNAsynth_Ia_anticodon-bd"/>
</dbReference>
<sequence>MNMIPVVQRTDSRLISVQHVFLRLFCSRSDPKKYSKTVFLPKTGFPLRVNGKKKVENELEIQKKAKFLGLYDWQRENNKGENYVLHDGPPYANGKVHLGHAVNKVLKDITVRYKVLKGFRVHYAPGWDCHGLPIELKALKSTHNTSQKHSSLDIRKTAREYARHALETQRHSFKRWGLLADWNNFYTTYSPTYVANQLQFFYSLYEKGLVFQDYKPVFWSPSNRTALAEAELEYNQEHVSPSVYVKFELITIPESIKFWVDIHTPVYALIWTTTPWTLPANKAICYSSYQQYCIVKSQKTGDHYLIAENVIPDLEKRIETKLDVVKTFEGSSLQGASYCHPLYKSIEFPLVEGQHVTMSKGTGLVHTAPNHGLEDYLIAQEHKLPIGECFVDEQGCFNEKAISEIIGKDVLGEGNEAVLSLIQNHIVHQGTLVHSYPYDWRSKRPVVIRASQQWFIDLEKLRHEAKKCLEEVQVFPLSMKHMLEAQLEKRPHWCISRQRAWGVPIPVFFAGPEKRTVISRPIVDHLSHLVLTYGTDIWWSLSQHELLPREVLQKSGLLETEEYQKGEDIMDIWLDSGISWMNVLPDPKIADLYLEGTDQIRGWFQSSLLTSVALRGKSPYKNIFVHGFILDQNGLKMSKSVGNVIDPEVLTDGGKDIKHDPPYGADVLRWWVASHACHYDNVHAASHVIKESAENVQKVRNTLRFLLGSLHGFIYSLHKCELKDMELLDLHMLHLIHQLNQTVTESYDQIQYNHVIFQLIRFVTADVSSYYCHLIKHRLYCHEKNSVTRRACQTTLFHLLDTVCRLFAPVLPHLVEEVFLHHPDSELAQKGIFRTGWVKCSEEWYNPEVNKTMELATSVRNVVNKAAVNLNPRELDVLIHTSGSLLTELKKLQSEIKTSESSLCEFLQVSHVLLTDQPPSLLPEDSSVQHGSVKFYSTGGRMEEVNFTVVLFPAEKALCGRCRRYTANSLAHPCQYCLDVLGSQWKE</sequence>
<gene>
    <name evidence="13" type="primary">LOC106461640</name>
</gene>
<dbReference type="InterPro" id="IPR009008">
    <property type="entry name" value="Val/Leu/Ile-tRNA-synth_edit"/>
</dbReference>
<evidence type="ECO:0000256" key="3">
    <source>
        <dbReference type="ARBA" id="ARBA00022598"/>
    </source>
</evidence>
<organism evidence="12 13">
    <name type="scientific">Limulus polyphemus</name>
    <name type="common">Atlantic horseshoe crab</name>
    <dbReference type="NCBI Taxonomy" id="6850"/>
    <lineage>
        <taxon>Eukaryota</taxon>
        <taxon>Metazoa</taxon>
        <taxon>Ecdysozoa</taxon>
        <taxon>Arthropoda</taxon>
        <taxon>Chelicerata</taxon>
        <taxon>Merostomata</taxon>
        <taxon>Xiphosura</taxon>
        <taxon>Limulidae</taxon>
        <taxon>Limulus</taxon>
    </lineage>
</organism>
<accession>A0ABM1B8G2</accession>
<dbReference type="EC" id="6.1.1.5" evidence="2"/>
<dbReference type="RefSeq" id="XP_013776931.1">
    <property type="nucleotide sequence ID" value="XM_013921477.2"/>
</dbReference>
<evidence type="ECO:0000259" key="10">
    <source>
        <dbReference type="Pfam" id="PF00133"/>
    </source>
</evidence>
<keyword evidence="7 9" id="KW-0030">Aminoacyl-tRNA synthetase</keyword>
<evidence type="ECO:0000256" key="4">
    <source>
        <dbReference type="ARBA" id="ARBA00022741"/>
    </source>
</evidence>
<dbReference type="Pfam" id="PF00133">
    <property type="entry name" value="tRNA-synt_1"/>
    <property type="match status" value="1"/>
</dbReference>
<dbReference type="InterPro" id="IPR014729">
    <property type="entry name" value="Rossmann-like_a/b/a_fold"/>
</dbReference>
<dbReference type="Gene3D" id="1.10.730.20">
    <property type="match status" value="1"/>
</dbReference>
<keyword evidence="4 9" id="KW-0547">Nucleotide-binding</keyword>
<dbReference type="SUPFAM" id="SSF50677">
    <property type="entry name" value="ValRS/IleRS/LeuRS editing domain"/>
    <property type="match status" value="1"/>
</dbReference>
<dbReference type="Gene3D" id="3.90.740.10">
    <property type="entry name" value="Valyl/Leucyl/Isoleucyl-tRNA synthetase, editing domain"/>
    <property type="match status" value="1"/>
</dbReference>
<dbReference type="Pfam" id="PF08264">
    <property type="entry name" value="Anticodon_1"/>
    <property type="match status" value="1"/>
</dbReference>
<feature type="domain" description="Methionyl/Valyl/Leucyl/Isoleucyl-tRNA synthetase anticodon-binding" evidence="11">
    <location>
        <begin position="729"/>
        <end position="868"/>
    </location>
</feature>
<dbReference type="Gene3D" id="3.40.50.620">
    <property type="entry name" value="HUPs"/>
    <property type="match status" value="2"/>
</dbReference>
<name>A0ABM1B8G2_LIMPO</name>
<evidence type="ECO:0000256" key="8">
    <source>
        <dbReference type="ARBA" id="ARBA00032665"/>
    </source>
</evidence>
<dbReference type="CDD" id="cd07960">
    <property type="entry name" value="Anticodon_Ia_Ile_BEm"/>
    <property type="match status" value="1"/>
</dbReference>
<evidence type="ECO:0000256" key="7">
    <source>
        <dbReference type="ARBA" id="ARBA00023146"/>
    </source>
</evidence>
<evidence type="ECO:0000313" key="13">
    <source>
        <dbReference type="RefSeq" id="XP_013776931.1"/>
    </source>
</evidence>
<dbReference type="PANTHER" id="PTHR42765">
    <property type="entry name" value="SOLEUCYL-TRNA SYNTHETASE"/>
    <property type="match status" value="1"/>
</dbReference>
<evidence type="ECO:0000256" key="9">
    <source>
        <dbReference type="RuleBase" id="RU363035"/>
    </source>
</evidence>
<keyword evidence="12" id="KW-1185">Reference proteome</keyword>
<comment type="similarity">
    <text evidence="1 9">Belongs to the class-I aminoacyl-tRNA synthetase family.</text>
</comment>
<protein>
    <recommendedName>
        <fullName evidence="2">isoleucine--tRNA ligase</fullName>
        <ecNumber evidence="2">6.1.1.5</ecNumber>
    </recommendedName>
    <alternativeName>
        <fullName evidence="8">Isoleucyl-tRNA synthetase</fullName>
    </alternativeName>
</protein>
<proteinExistence type="inferred from homology"/>
<reference evidence="13" key="1">
    <citation type="submission" date="2025-08" db="UniProtKB">
        <authorList>
            <consortium name="RefSeq"/>
        </authorList>
    </citation>
    <scope>IDENTIFICATION</scope>
    <source>
        <tissue evidence="13">Muscle</tissue>
    </source>
</reference>
<keyword evidence="3 9" id="KW-0436">Ligase</keyword>
<feature type="domain" description="Aminoacyl-tRNA synthetase class Ia" evidence="10">
    <location>
        <begin position="71"/>
        <end position="675"/>
    </location>
</feature>
<dbReference type="SUPFAM" id="SSF52374">
    <property type="entry name" value="Nucleotidylyl transferase"/>
    <property type="match status" value="1"/>
</dbReference>
<keyword evidence="6 9" id="KW-0648">Protein biosynthesis</keyword>
<evidence type="ECO:0000313" key="12">
    <source>
        <dbReference type="Proteomes" id="UP000694941"/>
    </source>
</evidence>
<evidence type="ECO:0000256" key="2">
    <source>
        <dbReference type="ARBA" id="ARBA00013165"/>
    </source>
</evidence>
<keyword evidence="5 9" id="KW-0067">ATP-binding</keyword>
<dbReference type="InterPro" id="IPR002301">
    <property type="entry name" value="Ile-tRNA-ligase"/>
</dbReference>
<dbReference type="InterPro" id="IPR050081">
    <property type="entry name" value="Ile-tRNA_ligase"/>
</dbReference>
<dbReference type="Proteomes" id="UP000694941">
    <property type="component" value="Unplaced"/>
</dbReference>
<dbReference type="SUPFAM" id="SSF47323">
    <property type="entry name" value="Anticodon-binding domain of a subclass of class I aminoacyl-tRNA synthetases"/>
    <property type="match status" value="1"/>
</dbReference>
<evidence type="ECO:0000259" key="11">
    <source>
        <dbReference type="Pfam" id="PF08264"/>
    </source>
</evidence>
<dbReference type="GeneID" id="106461640"/>
<evidence type="ECO:0000256" key="5">
    <source>
        <dbReference type="ARBA" id="ARBA00022840"/>
    </source>
</evidence>
<evidence type="ECO:0000256" key="1">
    <source>
        <dbReference type="ARBA" id="ARBA00005594"/>
    </source>
</evidence>
<dbReference type="InterPro" id="IPR002300">
    <property type="entry name" value="aa-tRNA-synth_Ia"/>
</dbReference>
<dbReference type="InterPro" id="IPR033708">
    <property type="entry name" value="Anticodon_Ile_BEm"/>
</dbReference>
<dbReference type="InterPro" id="IPR013155">
    <property type="entry name" value="M/V/L/I-tRNA-synth_anticd-bd"/>
</dbReference>
<dbReference type="PRINTS" id="PR00984">
    <property type="entry name" value="TRNASYNTHILE"/>
</dbReference>
<dbReference type="PANTHER" id="PTHR42765:SF1">
    <property type="entry name" value="ISOLEUCINE--TRNA LIGASE, MITOCHONDRIAL"/>
    <property type="match status" value="1"/>
</dbReference>
<evidence type="ECO:0000256" key="6">
    <source>
        <dbReference type="ARBA" id="ARBA00022917"/>
    </source>
</evidence>